<dbReference type="InterPro" id="IPR057264">
    <property type="entry name" value="Ribosomal_uL24_C"/>
</dbReference>
<dbReference type="Pfam" id="PF00467">
    <property type="entry name" value="KOW"/>
    <property type="match status" value="1"/>
</dbReference>
<comment type="similarity">
    <text evidence="1 5 6">Belongs to the universal ribosomal protein uL24 family.</text>
</comment>
<keyword evidence="5" id="KW-0694">RNA-binding</keyword>
<dbReference type="InterPro" id="IPR014722">
    <property type="entry name" value="Rib_uL2_dom2"/>
</dbReference>
<evidence type="ECO:0000313" key="8">
    <source>
        <dbReference type="EMBL" id="OGC62224.1"/>
    </source>
</evidence>
<dbReference type="InterPro" id="IPR041988">
    <property type="entry name" value="Ribosomal_uL24_KOW"/>
</dbReference>
<dbReference type="NCBIfam" id="TIGR01079">
    <property type="entry name" value="rplX_bact"/>
    <property type="match status" value="1"/>
</dbReference>
<accession>A0A1F4VYI2</accession>
<evidence type="ECO:0000313" key="9">
    <source>
        <dbReference type="Proteomes" id="UP000176614"/>
    </source>
</evidence>
<dbReference type="InterPro" id="IPR005825">
    <property type="entry name" value="Ribosomal_uL24_CS"/>
</dbReference>
<evidence type="ECO:0000259" key="7">
    <source>
        <dbReference type="SMART" id="SM00739"/>
    </source>
</evidence>
<evidence type="ECO:0000256" key="6">
    <source>
        <dbReference type="RuleBase" id="RU003477"/>
    </source>
</evidence>
<dbReference type="AlphaFoldDB" id="A0A1F4VYI2"/>
<dbReference type="GO" id="GO:1990904">
    <property type="term" value="C:ribonucleoprotein complex"/>
    <property type="evidence" value="ECO:0007669"/>
    <property type="project" value="UniProtKB-KW"/>
</dbReference>
<dbReference type="HAMAP" id="MF_01326_B">
    <property type="entry name" value="Ribosomal_uL24_B"/>
    <property type="match status" value="1"/>
</dbReference>
<dbReference type="GO" id="GO:0019843">
    <property type="term" value="F:rRNA binding"/>
    <property type="evidence" value="ECO:0007669"/>
    <property type="project" value="UniProtKB-UniRule"/>
</dbReference>
<comment type="function">
    <text evidence="5">One of two assembly initiator proteins, it binds directly to the 5'-end of the 23S rRNA, where it nucleates assembly of the 50S subunit.</text>
</comment>
<comment type="subunit">
    <text evidence="5">Part of the 50S ribosomal subunit.</text>
</comment>
<gene>
    <name evidence="5" type="primary">rplX</name>
    <name evidence="8" type="ORF">A2264_02975</name>
</gene>
<dbReference type="Pfam" id="PF17136">
    <property type="entry name" value="ribosomal_L24"/>
    <property type="match status" value="1"/>
</dbReference>
<dbReference type="InterPro" id="IPR008991">
    <property type="entry name" value="Translation_prot_SH3-like_sf"/>
</dbReference>
<dbReference type="GO" id="GO:0006412">
    <property type="term" value="P:translation"/>
    <property type="evidence" value="ECO:0007669"/>
    <property type="project" value="UniProtKB-UniRule"/>
</dbReference>
<dbReference type="SMART" id="SM00739">
    <property type="entry name" value="KOW"/>
    <property type="match status" value="1"/>
</dbReference>
<comment type="caution">
    <text evidence="8">The sequence shown here is derived from an EMBL/GenBank/DDBJ whole genome shotgun (WGS) entry which is preliminary data.</text>
</comment>
<dbReference type="Proteomes" id="UP000176614">
    <property type="component" value="Unassembled WGS sequence"/>
</dbReference>
<keyword evidence="5" id="KW-0699">rRNA-binding</keyword>
<evidence type="ECO:0000256" key="1">
    <source>
        <dbReference type="ARBA" id="ARBA00010618"/>
    </source>
</evidence>
<evidence type="ECO:0000256" key="5">
    <source>
        <dbReference type="HAMAP-Rule" id="MF_01326"/>
    </source>
</evidence>
<dbReference type="InterPro" id="IPR005824">
    <property type="entry name" value="KOW"/>
</dbReference>
<dbReference type="GO" id="GO:0005840">
    <property type="term" value="C:ribosome"/>
    <property type="evidence" value="ECO:0007669"/>
    <property type="project" value="UniProtKB-KW"/>
</dbReference>
<evidence type="ECO:0000256" key="2">
    <source>
        <dbReference type="ARBA" id="ARBA00022980"/>
    </source>
</evidence>
<dbReference type="SUPFAM" id="SSF50104">
    <property type="entry name" value="Translation proteins SH3-like domain"/>
    <property type="match status" value="1"/>
</dbReference>
<reference evidence="8 9" key="1">
    <citation type="journal article" date="2016" name="Nat. Commun.">
        <title>Thousands of microbial genomes shed light on interconnected biogeochemical processes in an aquifer system.</title>
        <authorList>
            <person name="Anantharaman K."/>
            <person name="Brown C.T."/>
            <person name="Hug L.A."/>
            <person name="Sharon I."/>
            <person name="Castelle C.J."/>
            <person name="Probst A.J."/>
            <person name="Thomas B.C."/>
            <person name="Singh A."/>
            <person name="Wilkins M.J."/>
            <person name="Karaoz U."/>
            <person name="Brodie E.L."/>
            <person name="Williams K.H."/>
            <person name="Hubbard S.S."/>
            <person name="Banfield J.F."/>
        </authorList>
    </citation>
    <scope>NUCLEOTIDE SEQUENCE [LARGE SCALE GENOMIC DNA]</scope>
</reference>
<dbReference type="PROSITE" id="PS01108">
    <property type="entry name" value="RIBOSOMAL_L24"/>
    <property type="match status" value="1"/>
</dbReference>
<comment type="function">
    <text evidence="5">One of the proteins that surrounds the polypeptide exit tunnel on the outside of the subunit.</text>
</comment>
<evidence type="ECO:0000256" key="3">
    <source>
        <dbReference type="ARBA" id="ARBA00023274"/>
    </source>
</evidence>
<protein>
    <recommendedName>
        <fullName evidence="4 5">Large ribosomal subunit protein uL24</fullName>
    </recommendedName>
</protein>
<keyword evidence="2 5" id="KW-0689">Ribosomal protein</keyword>
<dbReference type="PANTHER" id="PTHR12903">
    <property type="entry name" value="MITOCHONDRIAL RIBOSOMAL PROTEIN L24"/>
    <property type="match status" value="1"/>
</dbReference>
<dbReference type="GO" id="GO:0003735">
    <property type="term" value="F:structural constituent of ribosome"/>
    <property type="evidence" value="ECO:0007669"/>
    <property type="project" value="InterPro"/>
</dbReference>
<evidence type="ECO:0000256" key="4">
    <source>
        <dbReference type="ARBA" id="ARBA00035206"/>
    </source>
</evidence>
<keyword evidence="3 5" id="KW-0687">Ribonucleoprotein</keyword>
<dbReference type="EMBL" id="MEVT01000022">
    <property type="protein sequence ID" value="OGC62224.1"/>
    <property type="molecule type" value="Genomic_DNA"/>
</dbReference>
<name>A0A1F4VYI2_UNCKA</name>
<proteinExistence type="inferred from homology"/>
<dbReference type="Gene3D" id="2.30.30.30">
    <property type="match status" value="1"/>
</dbReference>
<dbReference type="CDD" id="cd06089">
    <property type="entry name" value="KOW_RPL26"/>
    <property type="match status" value="1"/>
</dbReference>
<feature type="domain" description="KOW" evidence="7">
    <location>
        <begin position="2"/>
        <end position="29"/>
    </location>
</feature>
<organism evidence="8 9">
    <name type="scientific">candidate division WWE3 bacterium RIFOXYA2_FULL_46_9</name>
    <dbReference type="NCBI Taxonomy" id="1802636"/>
    <lineage>
        <taxon>Bacteria</taxon>
        <taxon>Katanobacteria</taxon>
    </lineage>
</organism>
<sequence length="101" mass="11058">MKIRKDDMVKILSGKDKGKVAKVLKSLPSKGKIVVEAINMVKRHIKPGAVSKEGGIVSVEKAISVSNVMYYAGKDKKAVRIGYKIIDGKKYRINKVTGDTI</sequence>
<dbReference type="InterPro" id="IPR003256">
    <property type="entry name" value="Ribosomal_uL24"/>
</dbReference>